<dbReference type="RefSeq" id="WP_220105121.1">
    <property type="nucleotide sequence ID" value="NZ_JAHZSS010000023.1"/>
</dbReference>
<sequence length="182" mass="18630">MKPNKLSIAAISIASVFTMPVALAHQGSHATAHWYSGLIHPFTGLDHLITMLLIGVVAAGLSAKKGKQLLAMVGLSFVGGMLLANVVALPASIEYLLLASLVLVPVAGLCLGKHRVLETISISALALFGAAHGFVQTTEATGSIMLFGTGALLSSMALCIAGYGLKRAISAHSTRNASTVAN</sequence>
<evidence type="ECO:0000256" key="1">
    <source>
        <dbReference type="SAM" id="Phobius"/>
    </source>
</evidence>
<keyword evidence="4" id="KW-1185">Reference proteome</keyword>
<feature type="transmembrane region" description="Helical" evidence="1">
    <location>
        <begin position="95"/>
        <end position="112"/>
    </location>
</feature>
<keyword evidence="2" id="KW-0732">Signal</keyword>
<dbReference type="Pfam" id="PF04955">
    <property type="entry name" value="HupE_UreJ"/>
    <property type="match status" value="1"/>
</dbReference>
<proteinExistence type="predicted"/>
<gene>
    <name evidence="3" type="ORF">K0504_15780</name>
</gene>
<feature type="transmembrane region" description="Helical" evidence="1">
    <location>
        <begin position="119"/>
        <end position="138"/>
    </location>
</feature>
<dbReference type="Proteomes" id="UP001166251">
    <property type="component" value="Unassembled WGS sequence"/>
</dbReference>
<evidence type="ECO:0000313" key="3">
    <source>
        <dbReference type="EMBL" id="MBW8192499.1"/>
    </source>
</evidence>
<name>A0ABS7EJI5_9GAMM</name>
<accession>A0ABS7EJI5</accession>
<keyword evidence="1" id="KW-0472">Membrane</keyword>
<keyword evidence="1" id="KW-0812">Transmembrane</keyword>
<dbReference type="EMBL" id="JAHZSS010000023">
    <property type="protein sequence ID" value="MBW8192499.1"/>
    <property type="molecule type" value="Genomic_DNA"/>
</dbReference>
<comment type="caution">
    <text evidence="3">The sequence shown here is derived from an EMBL/GenBank/DDBJ whole genome shotgun (WGS) entry which is preliminary data.</text>
</comment>
<feature type="signal peptide" evidence="2">
    <location>
        <begin position="1"/>
        <end position="24"/>
    </location>
</feature>
<evidence type="ECO:0000313" key="4">
    <source>
        <dbReference type="Proteomes" id="UP001166251"/>
    </source>
</evidence>
<feature type="chain" id="PRO_5047213109" evidence="2">
    <location>
        <begin position="25"/>
        <end position="182"/>
    </location>
</feature>
<protein>
    <submittedName>
        <fullName evidence="3">HupE/UreJ family protein</fullName>
    </submittedName>
</protein>
<organism evidence="3 4">
    <name type="scientific">Neiella holothuriorum</name>
    <dbReference type="NCBI Taxonomy" id="2870530"/>
    <lineage>
        <taxon>Bacteria</taxon>
        <taxon>Pseudomonadati</taxon>
        <taxon>Pseudomonadota</taxon>
        <taxon>Gammaproteobacteria</taxon>
        <taxon>Alteromonadales</taxon>
        <taxon>Echinimonadaceae</taxon>
        <taxon>Neiella</taxon>
    </lineage>
</organism>
<dbReference type="InterPro" id="IPR007038">
    <property type="entry name" value="HupE_UreJ"/>
</dbReference>
<keyword evidence="1" id="KW-1133">Transmembrane helix</keyword>
<feature type="transmembrane region" description="Helical" evidence="1">
    <location>
        <begin position="144"/>
        <end position="165"/>
    </location>
</feature>
<reference evidence="3" key="1">
    <citation type="submission" date="2021-07" db="EMBL/GenBank/DDBJ databases">
        <title>Neiella marina sp. nov., isolated from the intestinal content of sea cucumber Apostichopus japonicus.</title>
        <authorList>
            <person name="Bai X."/>
        </authorList>
    </citation>
    <scope>NUCLEOTIDE SEQUENCE</scope>
    <source>
        <strain evidence="3">126</strain>
    </source>
</reference>
<feature type="transmembrane region" description="Helical" evidence="1">
    <location>
        <begin position="34"/>
        <end position="57"/>
    </location>
</feature>
<feature type="transmembrane region" description="Helical" evidence="1">
    <location>
        <begin position="69"/>
        <end position="89"/>
    </location>
</feature>
<evidence type="ECO:0000256" key="2">
    <source>
        <dbReference type="SAM" id="SignalP"/>
    </source>
</evidence>